<dbReference type="PROSITE" id="PS01145">
    <property type="entry name" value="RIBOSOMAL_L34E"/>
    <property type="match status" value="1"/>
</dbReference>
<proteinExistence type="predicted"/>
<name>A0A0A9FUK7_ARUDO</name>
<organism evidence="2">
    <name type="scientific">Arundo donax</name>
    <name type="common">Giant reed</name>
    <name type="synonym">Donax arundinaceus</name>
    <dbReference type="NCBI Taxonomy" id="35708"/>
    <lineage>
        <taxon>Eukaryota</taxon>
        <taxon>Viridiplantae</taxon>
        <taxon>Streptophyta</taxon>
        <taxon>Embryophyta</taxon>
        <taxon>Tracheophyta</taxon>
        <taxon>Spermatophyta</taxon>
        <taxon>Magnoliopsida</taxon>
        <taxon>Liliopsida</taxon>
        <taxon>Poales</taxon>
        <taxon>Poaceae</taxon>
        <taxon>PACMAD clade</taxon>
        <taxon>Arundinoideae</taxon>
        <taxon>Arundineae</taxon>
        <taxon>Arundo</taxon>
    </lineage>
</organism>
<dbReference type="EMBL" id="GBRH01185903">
    <property type="protein sequence ID" value="JAE11993.1"/>
    <property type="molecule type" value="Transcribed_RNA"/>
</dbReference>
<feature type="compositionally biased region" description="Low complexity" evidence="1">
    <location>
        <begin position="68"/>
        <end position="107"/>
    </location>
</feature>
<dbReference type="InterPro" id="IPR018065">
    <property type="entry name" value="Ribosomal_eL34_CS"/>
</dbReference>
<accession>A0A0A9FUK7</accession>
<reference evidence="2" key="1">
    <citation type="submission" date="2014-09" db="EMBL/GenBank/DDBJ databases">
        <authorList>
            <person name="Magalhaes I.L.F."/>
            <person name="Oliveira U."/>
            <person name="Santos F.R."/>
            <person name="Vidigal T.H.D.A."/>
            <person name="Brescovit A.D."/>
            <person name="Santos A.J."/>
        </authorList>
    </citation>
    <scope>NUCLEOTIDE SEQUENCE</scope>
    <source>
        <tissue evidence="2">Shoot tissue taken approximately 20 cm above the soil surface</tissue>
    </source>
</reference>
<feature type="region of interest" description="Disordered" evidence="1">
    <location>
        <begin position="19"/>
        <end position="107"/>
    </location>
</feature>
<reference evidence="2" key="2">
    <citation type="journal article" date="2015" name="Data Brief">
        <title>Shoot transcriptome of the giant reed, Arundo donax.</title>
        <authorList>
            <person name="Barrero R.A."/>
            <person name="Guerrero F.D."/>
            <person name="Moolhuijzen P."/>
            <person name="Goolsby J.A."/>
            <person name="Tidwell J."/>
            <person name="Bellgard S.E."/>
            <person name="Bellgard M.I."/>
        </authorList>
    </citation>
    <scope>NUCLEOTIDE SEQUENCE</scope>
    <source>
        <tissue evidence="2">Shoot tissue taken approximately 20 cm above the soil surface</tissue>
    </source>
</reference>
<protein>
    <submittedName>
        <fullName evidence="2">Uncharacterized protein</fullName>
    </submittedName>
</protein>
<dbReference type="AlphaFoldDB" id="A0A0A9FUK7"/>
<evidence type="ECO:0000256" key="1">
    <source>
        <dbReference type="SAM" id="MobiDB-lite"/>
    </source>
</evidence>
<sequence length="107" mass="11284">MSERCFRCCRGVRCLVSRRGSPSFRRSRRRTPSGRTRSPAASSPPACLGTTPWTCCSSTPGGGARWWPSTSGTPAPASPCSTRTATPPTSASSTISLCSSRSISRSI</sequence>
<evidence type="ECO:0000313" key="2">
    <source>
        <dbReference type="EMBL" id="JAE11993.1"/>
    </source>
</evidence>